<evidence type="ECO:0000313" key="3">
    <source>
        <dbReference type="Proteomes" id="UP000317496"/>
    </source>
</evidence>
<evidence type="ECO:0000313" key="2">
    <source>
        <dbReference type="EMBL" id="QDO97157.1"/>
    </source>
</evidence>
<protein>
    <recommendedName>
        <fullName evidence="4">DUF4149 domain-containing protein</fullName>
    </recommendedName>
</protein>
<organism evidence="2 3">
    <name type="scientific">Ferrovibrio terrae</name>
    <dbReference type="NCBI Taxonomy" id="2594003"/>
    <lineage>
        <taxon>Bacteria</taxon>
        <taxon>Pseudomonadati</taxon>
        <taxon>Pseudomonadota</taxon>
        <taxon>Alphaproteobacteria</taxon>
        <taxon>Rhodospirillales</taxon>
        <taxon>Rhodospirillaceae</taxon>
        <taxon>Ferrovibrio</taxon>
    </lineage>
</organism>
<dbReference type="EMBL" id="CP041636">
    <property type="protein sequence ID" value="QDO97157.1"/>
    <property type="molecule type" value="Genomic_DNA"/>
</dbReference>
<accession>A0A516H051</accession>
<gene>
    <name evidence="2" type="ORF">FNB15_07675</name>
</gene>
<evidence type="ECO:0008006" key="4">
    <source>
        <dbReference type="Google" id="ProtNLM"/>
    </source>
</evidence>
<keyword evidence="1" id="KW-0472">Membrane</keyword>
<keyword evidence="1" id="KW-0812">Transmembrane</keyword>
<dbReference type="OrthoDB" id="7376430at2"/>
<keyword evidence="3" id="KW-1185">Reference proteome</keyword>
<name>A0A516H051_9PROT</name>
<evidence type="ECO:0000256" key="1">
    <source>
        <dbReference type="SAM" id="Phobius"/>
    </source>
</evidence>
<keyword evidence="1" id="KW-1133">Transmembrane helix</keyword>
<feature type="transmembrane region" description="Helical" evidence="1">
    <location>
        <begin position="49"/>
        <end position="67"/>
    </location>
</feature>
<sequence length="138" mass="15182">MTPHSYVLLTTILLLFPLGYLFLACPAFLLVRLSIPKVSVLLRAMFRGYFWMLLIVSPLAMLAYAVAGKLGPAFGMGVLTTAAFFAHRWFLRNFDIALQARDSGDAGAVRKLRRLHVSAMLVNSVVLAGVILGIPYII</sequence>
<proteinExistence type="predicted"/>
<feature type="transmembrane region" description="Helical" evidence="1">
    <location>
        <begin position="73"/>
        <end position="91"/>
    </location>
</feature>
<dbReference type="Proteomes" id="UP000317496">
    <property type="component" value="Chromosome"/>
</dbReference>
<dbReference type="KEGG" id="fer:FNB15_07675"/>
<dbReference type="AlphaFoldDB" id="A0A516H051"/>
<feature type="transmembrane region" description="Helical" evidence="1">
    <location>
        <begin position="6"/>
        <end position="29"/>
    </location>
</feature>
<feature type="transmembrane region" description="Helical" evidence="1">
    <location>
        <begin position="117"/>
        <end position="137"/>
    </location>
</feature>
<reference evidence="2 3" key="1">
    <citation type="submission" date="2019-07" db="EMBL/GenBank/DDBJ databases">
        <title>Genome sequencing for Ferrovibrio sp. K5.</title>
        <authorList>
            <person name="Park S.-J."/>
        </authorList>
    </citation>
    <scope>NUCLEOTIDE SEQUENCE [LARGE SCALE GENOMIC DNA]</scope>
    <source>
        <strain evidence="2 3">K5</strain>
    </source>
</reference>
<dbReference type="RefSeq" id="WP_144068138.1">
    <property type="nucleotide sequence ID" value="NZ_CP041636.1"/>
</dbReference>